<name>A0ABP9UGH9_9DEIO</name>
<dbReference type="Pfam" id="PF01609">
    <property type="entry name" value="DDE_Tnp_1"/>
    <property type="match status" value="1"/>
</dbReference>
<dbReference type="EMBL" id="BAABQU010000054">
    <property type="protein sequence ID" value="GAA5441505.1"/>
    <property type="molecule type" value="Genomic_DNA"/>
</dbReference>
<dbReference type="SUPFAM" id="SSF53098">
    <property type="entry name" value="Ribonuclease H-like"/>
    <property type="match status" value="1"/>
</dbReference>
<protein>
    <recommendedName>
        <fullName evidence="1">Transposase IS4-like domain-containing protein</fullName>
    </recommendedName>
</protein>
<evidence type="ECO:0000313" key="2">
    <source>
        <dbReference type="EMBL" id="GAA5441505.1"/>
    </source>
</evidence>
<feature type="domain" description="Transposase IS4-like" evidence="1">
    <location>
        <begin position="18"/>
        <end position="163"/>
    </location>
</feature>
<dbReference type="Proteomes" id="UP001423409">
    <property type="component" value="Unassembled WGS sequence"/>
</dbReference>
<keyword evidence="3" id="KW-1185">Reference proteome</keyword>
<reference evidence="2 3" key="1">
    <citation type="submission" date="2024-02" db="EMBL/GenBank/DDBJ databases">
        <title>Deinococcus caeni NBRC 101312.</title>
        <authorList>
            <person name="Ichikawa N."/>
            <person name="Katano-Makiyama Y."/>
            <person name="Hidaka K."/>
        </authorList>
    </citation>
    <scope>NUCLEOTIDE SEQUENCE [LARGE SCALE GENOMIC DNA]</scope>
    <source>
        <strain evidence="2 3">NBRC 101312</strain>
    </source>
</reference>
<evidence type="ECO:0000259" key="1">
    <source>
        <dbReference type="Pfam" id="PF01609"/>
    </source>
</evidence>
<proteinExistence type="predicted"/>
<accession>A0ABP9UGH9</accession>
<comment type="caution">
    <text evidence="2">The sequence shown here is derived from an EMBL/GenBank/DDBJ whole genome shotgun (WGS) entry which is preliminary data.</text>
</comment>
<dbReference type="InterPro" id="IPR002559">
    <property type="entry name" value="Transposase_11"/>
</dbReference>
<sequence length="213" mass="24338">MIHVVQDCLAAGVPMAGLLLDGEFGRDAAVTFSREHQIPVLIRAKANMTVQFEGESLTLGALSRQFPPERCHLYAEFGWRVRRLLVAREVGGFDVLIVWRKLHGEWTRFFLFSTFGGDVTVRSLLRAWKARWGIEVIHRFFKQNLGLGRCHCRTIQAQENWVWCVVEAFHAVLRVRREGPGMTWRAAQRQAAQHAEKYVLTDLEQDGPLLDAA</sequence>
<gene>
    <name evidence="2" type="ORF">Dcae01_03042</name>
</gene>
<organism evidence="2 3">
    <name type="scientific">Deinococcus caeni</name>
    <dbReference type="NCBI Taxonomy" id="569127"/>
    <lineage>
        <taxon>Bacteria</taxon>
        <taxon>Thermotogati</taxon>
        <taxon>Deinococcota</taxon>
        <taxon>Deinococci</taxon>
        <taxon>Deinococcales</taxon>
        <taxon>Deinococcaceae</taxon>
        <taxon>Deinococcus</taxon>
    </lineage>
</organism>
<dbReference type="InterPro" id="IPR012337">
    <property type="entry name" value="RNaseH-like_sf"/>
</dbReference>
<dbReference type="RefSeq" id="WP_345446973.1">
    <property type="nucleotide sequence ID" value="NZ_BAABQU010000054.1"/>
</dbReference>
<evidence type="ECO:0000313" key="3">
    <source>
        <dbReference type="Proteomes" id="UP001423409"/>
    </source>
</evidence>